<accession>A0A972J7V8</accession>
<keyword evidence="4" id="KW-1185">Reference proteome</keyword>
<protein>
    <recommendedName>
        <fullName evidence="5">Lipoprotein</fullName>
    </recommendedName>
</protein>
<comment type="caution">
    <text evidence="3">The sequence shown here is derived from an EMBL/GenBank/DDBJ whole genome shotgun (WGS) entry which is preliminary data.</text>
</comment>
<name>A0A972J7V8_9RHOO</name>
<keyword evidence="2" id="KW-0732">Signal</keyword>
<proteinExistence type="predicted"/>
<organism evidence="3 4">
    <name type="scientific">Azoarcus taiwanensis</name>
    <dbReference type="NCBI Taxonomy" id="666964"/>
    <lineage>
        <taxon>Bacteria</taxon>
        <taxon>Pseudomonadati</taxon>
        <taxon>Pseudomonadota</taxon>
        <taxon>Betaproteobacteria</taxon>
        <taxon>Rhodocyclales</taxon>
        <taxon>Zoogloeaceae</taxon>
        <taxon>Azoarcus</taxon>
    </lineage>
</organism>
<dbReference type="RefSeq" id="WP_168987029.1">
    <property type="nucleotide sequence ID" value="NZ_CAWPHM010000088.1"/>
</dbReference>
<feature type="region of interest" description="Disordered" evidence="1">
    <location>
        <begin position="48"/>
        <end position="67"/>
    </location>
</feature>
<feature type="signal peptide" evidence="2">
    <location>
        <begin position="1"/>
        <end position="28"/>
    </location>
</feature>
<dbReference type="PROSITE" id="PS51257">
    <property type="entry name" value="PROKAR_LIPOPROTEIN"/>
    <property type="match status" value="1"/>
</dbReference>
<dbReference type="EMBL" id="WTVM01000017">
    <property type="protein sequence ID" value="NMG02241.1"/>
    <property type="molecule type" value="Genomic_DNA"/>
</dbReference>
<evidence type="ECO:0000313" key="3">
    <source>
        <dbReference type="EMBL" id="NMG02241.1"/>
    </source>
</evidence>
<evidence type="ECO:0000313" key="4">
    <source>
        <dbReference type="Proteomes" id="UP000599523"/>
    </source>
</evidence>
<evidence type="ECO:0008006" key="5">
    <source>
        <dbReference type="Google" id="ProtNLM"/>
    </source>
</evidence>
<dbReference type="Proteomes" id="UP000599523">
    <property type="component" value="Unassembled WGS sequence"/>
</dbReference>
<dbReference type="AlphaFoldDB" id="A0A972J7V8"/>
<sequence length="325" mass="35532">MRLPDCAVRRAIALAVACLTAVALSACGDRLLESKETGFILADPLEHRRTTEPRHHQRWPNHPASSANKRLQPPLVVGAVIDSTREPEPLMSLMRVAVDLYPPIDCDDPPDWLMASGALDVPASVAAERLVDLGTPVRSAELWVVPGSRDGAYVDVSIPADSTAGRTIAMEASYSAVAPELQYREPFETVFQFGPDWLGLPLRQAGVGRTVVFPPSQDCSSVERAQDDRLPTRVIVYGAFDQGSSPDKYIRVPADVPFTARVIERCPLSLSQRNELVEVRTGPIYRPPSREWRFTATARGECEGGVVKLEFGPLTAPVIERSSRG</sequence>
<evidence type="ECO:0000256" key="1">
    <source>
        <dbReference type="SAM" id="MobiDB-lite"/>
    </source>
</evidence>
<reference evidence="3" key="1">
    <citation type="submission" date="2019-12" db="EMBL/GenBank/DDBJ databases">
        <title>Comparative genomics gives insights into the taxonomy of the Azoarcus-Aromatoleum group and reveals separate origins of nif in the plant-associated Azoarcus and non-plant-associated Aromatoleum sub-groups.</title>
        <authorList>
            <person name="Lafos M."/>
            <person name="Maluk M."/>
            <person name="Batista M."/>
            <person name="Junghare M."/>
            <person name="Carmona M."/>
            <person name="Faoro H."/>
            <person name="Cruz L.M."/>
            <person name="Battistoni F."/>
            <person name="De Souza E."/>
            <person name="Pedrosa F."/>
            <person name="Chen W.-M."/>
            <person name="Poole P.S."/>
            <person name="Dixon R.A."/>
            <person name="James E.K."/>
        </authorList>
    </citation>
    <scope>NUCLEOTIDE SEQUENCE</scope>
    <source>
        <strain evidence="3">NSC3</strain>
    </source>
</reference>
<evidence type="ECO:0000256" key="2">
    <source>
        <dbReference type="SAM" id="SignalP"/>
    </source>
</evidence>
<feature type="chain" id="PRO_5037984137" description="Lipoprotein" evidence="2">
    <location>
        <begin position="29"/>
        <end position="325"/>
    </location>
</feature>
<gene>
    <name evidence="3" type="ORF">GPA21_04550</name>
</gene>